<sequence length="90" mass="10089">MASKGVKPCHISRQLRVSHGAVSKILNRYAETGSISPGQVDPRFPLLFEKIRIWRLLKSSSTGQPPADKESPAVLALWRQLSARRFGSRY</sequence>
<dbReference type="InterPro" id="IPR043565">
    <property type="entry name" value="PAX_fam"/>
</dbReference>
<evidence type="ECO:0000256" key="4">
    <source>
        <dbReference type="ARBA" id="ARBA00023015"/>
    </source>
</evidence>
<keyword evidence="6" id="KW-0804">Transcription</keyword>
<dbReference type="GO" id="GO:0000981">
    <property type="term" value="F:DNA-binding transcription factor activity, RNA polymerase II-specific"/>
    <property type="evidence" value="ECO:0007669"/>
    <property type="project" value="TreeGrafter"/>
</dbReference>
<feature type="domain" description="Paired" evidence="8">
    <location>
        <begin position="1"/>
        <end position="90"/>
    </location>
</feature>
<dbReference type="Pfam" id="PF00292">
    <property type="entry name" value="PAX"/>
    <property type="match status" value="1"/>
</dbReference>
<dbReference type="InterPro" id="IPR001523">
    <property type="entry name" value="Paired_dom"/>
</dbReference>
<feature type="non-terminal residue" evidence="9">
    <location>
        <position position="90"/>
    </location>
</feature>
<keyword evidence="7" id="KW-0539">Nucleus</keyword>
<keyword evidence="4" id="KW-0805">Transcription regulation</keyword>
<dbReference type="SUPFAM" id="SSF46689">
    <property type="entry name" value="Homeodomain-like"/>
    <property type="match status" value="1"/>
</dbReference>
<dbReference type="SMART" id="SM00351">
    <property type="entry name" value="PAX"/>
    <property type="match status" value="1"/>
</dbReference>
<comment type="subcellular location">
    <subcellularLocation>
        <location evidence="1">Nucleus</location>
    </subcellularLocation>
</comment>
<dbReference type="GO" id="GO:0005634">
    <property type="term" value="C:nucleus"/>
    <property type="evidence" value="ECO:0007669"/>
    <property type="project" value="UniProtKB-SubCell"/>
</dbReference>
<proteinExistence type="predicted"/>
<evidence type="ECO:0000256" key="2">
    <source>
        <dbReference type="ARBA" id="ARBA00022473"/>
    </source>
</evidence>
<protein>
    <recommendedName>
        <fullName evidence="8">Paired domain-containing protein</fullName>
    </recommendedName>
</protein>
<dbReference type="Proteomes" id="UP000271889">
    <property type="component" value="Unassembled WGS sequence"/>
</dbReference>
<accession>A0A3P6S431</accession>
<keyword evidence="3" id="KW-0563">Paired box</keyword>
<evidence type="ECO:0000259" key="8">
    <source>
        <dbReference type="PROSITE" id="PS51057"/>
    </source>
</evidence>
<evidence type="ECO:0000256" key="6">
    <source>
        <dbReference type="ARBA" id="ARBA00023163"/>
    </source>
</evidence>
<organism evidence="9 10">
    <name type="scientific">Cylicostephanus goldi</name>
    <name type="common">Nematode worm</name>
    <dbReference type="NCBI Taxonomy" id="71465"/>
    <lineage>
        <taxon>Eukaryota</taxon>
        <taxon>Metazoa</taxon>
        <taxon>Ecdysozoa</taxon>
        <taxon>Nematoda</taxon>
        <taxon>Chromadorea</taxon>
        <taxon>Rhabditida</taxon>
        <taxon>Rhabditina</taxon>
        <taxon>Rhabditomorpha</taxon>
        <taxon>Strongyloidea</taxon>
        <taxon>Strongylidae</taxon>
        <taxon>Cylicostephanus</taxon>
    </lineage>
</organism>
<name>A0A3P6S431_CYLGO</name>
<dbReference type="OrthoDB" id="3225452at2759"/>
<dbReference type="InterPro" id="IPR009057">
    <property type="entry name" value="Homeodomain-like_sf"/>
</dbReference>
<evidence type="ECO:0000313" key="10">
    <source>
        <dbReference type="Proteomes" id="UP000271889"/>
    </source>
</evidence>
<dbReference type="InterPro" id="IPR036388">
    <property type="entry name" value="WH-like_DNA-bd_sf"/>
</dbReference>
<keyword evidence="10" id="KW-1185">Reference proteome</keyword>
<keyword evidence="5" id="KW-0238">DNA-binding</keyword>
<dbReference type="PROSITE" id="PS51057">
    <property type="entry name" value="PAIRED_2"/>
    <property type="match status" value="1"/>
</dbReference>
<evidence type="ECO:0000256" key="1">
    <source>
        <dbReference type="ARBA" id="ARBA00004123"/>
    </source>
</evidence>
<dbReference type="PANTHER" id="PTHR45636:SF49">
    <property type="entry name" value="PAIRED BOX PROTEIN 3 HOMOLOG"/>
    <property type="match status" value="1"/>
</dbReference>
<reference evidence="9 10" key="1">
    <citation type="submission" date="2018-11" db="EMBL/GenBank/DDBJ databases">
        <authorList>
            <consortium name="Pathogen Informatics"/>
        </authorList>
    </citation>
    <scope>NUCLEOTIDE SEQUENCE [LARGE SCALE GENOMIC DNA]</scope>
</reference>
<dbReference type="AlphaFoldDB" id="A0A3P6S431"/>
<dbReference type="EMBL" id="UYRV01015959">
    <property type="protein sequence ID" value="VDK61485.1"/>
    <property type="molecule type" value="Genomic_DNA"/>
</dbReference>
<dbReference type="GO" id="GO:0000978">
    <property type="term" value="F:RNA polymerase II cis-regulatory region sequence-specific DNA binding"/>
    <property type="evidence" value="ECO:0007669"/>
    <property type="project" value="TreeGrafter"/>
</dbReference>
<evidence type="ECO:0000256" key="3">
    <source>
        <dbReference type="ARBA" id="ARBA00022724"/>
    </source>
</evidence>
<evidence type="ECO:0000256" key="7">
    <source>
        <dbReference type="ARBA" id="ARBA00023242"/>
    </source>
</evidence>
<dbReference type="PANTHER" id="PTHR45636">
    <property type="entry name" value="PAIRED BOX PROTEIN PAX-6-RELATED-RELATED"/>
    <property type="match status" value="1"/>
</dbReference>
<gene>
    <name evidence="9" type="ORF">CGOC_LOCUS5314</name>
</gene>
<keyword evidence="2" id="KW-0217">Developmental protein</keyword>
<dbReference type="Gene3D" id="1.10.10.10">
    <property type="entry name" value="Winged helix-like DNA-binding domain superfamily/Winged helix DNA-binding domain"/>
    <property type="match status" value="1"/>
</dbReference>
<dbReference type="PRINTS" id="PR00027">
    <property type="entry name" value="PAIREDBOX"/>
</dbReference>
<evidence type="ECO:0000313" key="9">
    <source>
        <dbReference type="EMBL" id="VDK61485.1"/>
    </source>
</evidence>
<evidence type="ECO:0000256" key="5">
    <source>
        <dbReference type="ARBA" id="ARBA00023125"/>
    </source>
</evidence>